<evidence type="ECO:0000256" key="1">
    <source>
        <dbReference type="SAM" id="Phobius"/>
    </source>
</evidence>
<organism evidence="2 3">
    <name type="scientific">Xylanibacillus composti</name>
    <dbReference type="NCBI Taxonomy" id="1572762"/>
    <lineage>
        <taxon>Bacteria</taxon>
        <taxon>Bacillati</taxon>
        <taxon>Bacillota</taxon>
        <taxon>Bacilli</taxon>
        <taxon>Bacillales</taxon>
        <taxon>Paenibacillaceae</taxon>
        <taxon>Xylanibacillus</taxon>
    </lineage>
</organism>
<dbReference type="InterPro" id="IPR020076">
    <property type="entry name" value="DUF2768"/>
</dbReference>
<keyword evidence="1" id="KW-0812">Transmembrane</keyword>
<keyword evidence="3" id="KW-1185">Reference proteome</keyword>
<accession>A0A8J4H4X8</accession>
<dbReference type="Pfam" id="PF10966">
    <property type="entry name" value="DUF2768"/>
    <property type="match status" value="1"/>
</dbReference>
<gene>
    <name evidence="2" type="ORF">XYCOK13_38620</name>
</gene>
<dbReference type="Proteomes" id="UP000677918">
    <property type="component" value="Unassembled WGS sequence"/>
</dbReference>
<dbReference type="AlphaFoldDB" id="A0A8J4H4X8"/>
<feature type="transmembrane region" description="Helical" evidence="1">
    <location>
        <begin position="34"/>
        <end position="58"/>
    </location>
</feature>
<keyword evidence="1" id="KW-1133">Transmembrane helix</keyword>
<evidence type="ECO:0000313" key="2">
    <source>
        <dbReference type="EMBL" id="GIQ71038.1"/>
    </source>
</evidence>
<protein>
    <recommendedName>
        <fullName evidence="4">DUF2768 family protein</fullName>
    </recommendedName>
</protein>
<evidence type="ECO:0000313" key="3">
    <source>
        <dbReference type="Proteomes" id="UP000677918"/>
    </source>
</evidence>
<sequence>MDPMQKMWASFVAIGLMALSAFIITFARSKTRGIIRVVLSLIAFVTLFVAMLLGIISIL</sequence>
<name>A0A8J4H4X8_9BACL</name>
<dbReference type="EMBL" id="BOVK01000068">
    <property type="protein sequence ID" value="GIQ71038.1"/>
    <property type="molecule type" value="Genomic_DNA"/>
</dbReference>
<evidence type="ECO:0008006" key="4">
    <source>
        <dbReference type="Google" id="ProtNLM"/>
    </source>
</evidence>
<dbReference type="RefSeq" id="WP_213413845.1">
    <property type="nucleotide sequence ID" value="NZ_BOVK01000068.1"/>
</dbReference>
<proteinExistence type="predicted"/>
<comment type="caution">
    <text evidence="2">The sequence shown here is derived from an EMBL/GenBank/DDBJ whole genome shotgun (WGS) entry which is preliminary data.</text>
</comment>
<reference evidence="2" key="1">
    <citation type="submission" date="2021-04" db="EMBL/GenBank/DDBJ databases">
        <title>Draft genome sequence of Xylanibacillus composti strain K13.</title>
        <authorList>
            <person name="Uke A."/>
            <person name="Chhe C."/>
            <person name="Baramee S."/>
            <person name="Kosugi A."/>
        </authorList>
    </citation>
    <scope>NUCLEOTIDE SEQUENCE</scope>
    <source>
        <strain evidence="2">K13</strain>
    </source>
</reference>
<keyword evidence="1" id="KW-0472">Membrane</keyword>
<feature type="transmembrane region" description="Helical" evidence="1">
    <location>
        <begin position="6"/>
        <end position="27"/>
    </location>
</feature>